<evidence type="ECO:0000256" key="1">
    <source>
        <dbReference type="SAM" id="MobiDB-lite"/>
    </source>
</evidence>
<reference evidence="2" key="1">
    <citation type="submission" date="2014-12" db="EMBL/GenBank/DDBJ databases">
        <title>Insight into the proteome of Arion vulgaris.</title>
        <authorList>
            <person name="Aradska J."/>
            <person name="Bulat T."/>
            <person name="Smidak R."/>
            <person name="Sarate P."/>
            <person name="Gangsoo J."/>
            <person name="Sialana F."/>
            <person name="Bilban M."/>
            <person name="Lubec G."/>
        </authorList>
    </citation>
    <scope>NUCLEOTIDE SEQUENCE</scope>
    <source>
        <tissue evidence="2">Skin</tissue>
    </source>
</reference>
<dbReference type="EMBL" id="HACG01020275">
    <property type="protein sequence ID" value="CEK67140.1"/>
    <property type="molecule type" value="Transcribed_RNA"/>
</dbReference>
<feature type="non-terminal residue" evidence="2">
    <location>
        <position position="67"/>
    </location>
</feature>
<name>A0A0B6ZHB0_9EUPU</name>
<proteinExistence type="predicted"/>
<feature type="non-terminal residue" evidence="2">
    <location>
        <position position="1"/>
    </location>
</feature>
<organism evidence="2">
    <name type="scientific">Arion vulgaris</name>
    <dbReference type="NCBI Taxonomy" id="1028688"/>
    <lineage>
        <taxon>Eukaryota</taxon>
        <taxon>Metazoa</taxon>
        <taxon>Spiralia</taxon>
        <taxon>Lophotrochozoa</taxon>
        <taxon>Mollusca</taxon>
        <taxon>Gastropoda</taxon>
        <taxon>Heterobranchia</taxon>
        <taxon>Euthyneura</taxon>
        <taxon>Panpulmonata</taxon>
        <taxon>Eupulmonata</taxon>
        <taxon>Stylommatophora</taxon>
        <taxon>Helicina</taxon>
        <taxon>Arionoidea</taxon>
        <taxon>Arionidae</taxon>
        <taxon>Arion</taxon>
    </lineage>
</organism>
<gene>
    <name evidence="2" type="primary">ORF61480</name>
</gene>
<sequence>ATSCLSNNNNNNSGVPCSSDSRTVRHSCPHHRMFTPGAIVHSEGEEENEESLVVENVSRNMLWPVNG</sequence>
<feature type="region of interest" description="Disordered" evidence="1">
    <location>
        <begin position="1"/>
        <end position="25"/>
    </location>
</feature>
<dbReference type="AlphaFoldDB" id="A0A0B6ZHB0"/>
<protein>
    <submittedName>
        <fullName evidence="2">Uncharacterized protein</fullName>
    </submittedName>
</protein>
<accession>A0A0B6ZHB0</accession>
<evidence type="ECO:0000313" key="2">
    <source>
        <dbReference type="EMBL" id="CEK67140.1"/>
    </source>
</evidence>